<comment type="caution">
    <text evidence="1">The sequence shown here is derived from an EMBL/GenBank/DDBJ whole genome shotgun (WGS) entry which is preliminary data.</text>
</comment>
<evidence type="ECO:0000313" key="2">
    <source>
        <dbReference type="Proteomes" id="UP000176998"/>
    </source>
</evidence>
<dbReference type="Proteomes" id="UP000176998">
    <property type="component" value="Unassembled WGS sequence"/>
</dbReference>
<organism evidence="1 2">
    <name type="scientific">Colletotrichum orchidophilum</name>
    <dbReference type="NCBI Taxonomy" id="1209926"/>
    <lineage>
        <taxon>Eukaryota</taxon>
        <taxon>Fungi</taxon>
        <taxon>Dikarya</taxon>
        <taxon>Ascomycota</taxon>
        <taxon>Pezizomycotina</taxon>
        <taxon>Sordariomycetes</taxon>
        <taxon>Hypocreomycetidae</taxon>
        <taxon>Glomerellales</taxon>
        <taxon>Glomerellaceae</taxon>
        <taxon>Colletotrichum</taxon>
    </lineage>
</organism>
<evidence type="ECO:0000313" key="1">
    <source>
        <dbReference type="EMBL" id="OHE93896.1"/>
    </source>
</evidence>
<dbReference type="EMBL" id="MJBS01000110">
    <property type="protein sequence ID" value="OHE93896.1"/>
    <property type="molecule type" value="Genomic_DNA"/>
</dbReference>
<dbReference type="STRING" id="1209926.A0A1G4AXP9"/>
<gene>
    <name evidence="1" type="ORF">CORC01_10795</name>
</gene>
<name>A0A1G4AXP9_9PEZI</name>
<dbReference type="OrthoDB" id="4822456at2759"/>
<keyword evidence="2" id="KW-1185">Reference proteome</keyword>
<dbReference type="GeneID" id="34563932"/>
<dbReference type="AlphaFoldDB" id="A0A1G4AXP9"/>
<protein>
    <submittedName>
        <fullName evidence="1">Uncharacterized protein</fullName>
    </submittedName>
</protein>
<reference evidence="1 2" key="1">
    <citation type="submission" date="2016-09" db="EMBL/GenBank/DDBJ databases">
        <authorList>
            <person name="Capua I."/>
            <person name="De Benedictis P."/>
            <person name="Joannis T."/>
            <person name="Lombin L.H."/>
            <person name="Cattoli G."/>
        </authorList>
    </citation>
    <scope>NUCLEOTIDE SEQUENCE [LARGE SCALE GENOMIC DNA]</scope>
    <source>
        <strain evidence="1 2">IMI 309357</strain>
    </source>
</reference>
<dbReference type="RefSeq" id="XP_022471060.1">
    <property type="nucleotide sequence ID" value="XM_022622422.1"/>
</dbReference>
<sequence length="316" mass="36064">METEDRDGHAIEVVSLLRDEVSMWRRGQPGRPRLRISEPATTYGLRVFALLHRIQTAIVGFVNRDGQLLHMAHIYNSLEVSHKDLPPWQDMKDVIRLQEKPIFAGDPARKINTCKTRLSLAQGLKMSESSKVPPKNSLKDPETRRETALFVFQRKFGRIIDEKDFAEARCTWVRDRNSPGFRRELVPTPVLDEQDFQMSIGNGWRLTLGDKTVRGAVRDRLRSSKAVSGHPCLNLDELETVIRREVPVLVFDFESVRRSGKSIFPDWNNISIGDATQFLDPPAAVVLLLQHRSMLCQGSERVWITVVLMTTRSATL</sequence>
<accession>A0A1G4AXP9</accession>
<proteinExistence type="predicted"/>